<dbReference type="HAMAP" id="MF_00983">
    <property type="entry name" value="PriA"/>
    <property type="match status" value="1"/>
</dbReference>
<dbReference type="GO" id="GO:0008270">
    <property type="term" value="F:zinc ion binding"/>
    <property type="evidence" value="ECO:0007669"/>
    <property type="project" value="UniProtKB-UniRule"/>
</dbReference>
<accession>A0A7L6N1B3</accession>
<dbReference type="InterPro" id="IPR042115">
    <property type="entry name" value="PriA_3primeBD_sf"/>
</dbReference>
<evidence type="ECO:0000256" key="4">
    <source>
        <dbReference type="ARBA" id="ARBA00022741"/>
    </source>
</evidence>
<dbReference type="Pfam" id="PF00270">
    <property type="entry name" value="DEAD"/>
    <property type="match status" value="1"/>
</dbReference>
<dbReference type="GO" id="GO:0043138">
    <property type="term" value="F:3'-5' DNA helicase activity"/>
    <property type="evidence" value="ECO:0007669"/>
    <property type="project" value="UniProtKB-EC"/>
</dbReference>
<feature type="domain" description="Helicase ATP-binding" evidence="13">
    <location>
        <begin position="266"/>
        <end position="432"/>
    </location>
</feature>
<keyword evidence="4 12" id="KW-0547">Nucleotide-binding</keyword>
<dbReference type="InterPro" id="IPR005259">
    <property type="entry name" value="PriA"/>
</dbReference>
<dbReference type="Pfam" id="PF00271">
    <property type="entry name" value="Helicase_C"/>
    <property type="match status" value="1"/>
</dbReference>
<dbReference type="PANTHER" id="PTHR30580">
    <property type="entry name" value="PRIMOSOMAL PROTEIN N"/>
    <property type="match status" value="1"/>
</dbReference>
<dbReference type="NCBIfam" id="NF004066">
    <property type="entry name" value="PRK05580.1-3"/>
    <property type="match status" value="1"/>
</dbReference>
<feature type="binding site" evidence="12">
    <location>
        <position position="521"/>
    </location>
    <ligand>
        <name>Zn(2+)</name>
        <dbReference type="ChEBI" id="CHEBI:29105"/>
        <label>2</label>
    </ligand>
</feature>
<dbReference type="InterPro" id="IPR040498">
    <property type="entry name" value="PriA_CRR"/>
</dbReference>
<organism evidence="15 16">
    <name type="scientific">Hujiaoplasma nucleasis</name>
    <dbReference type="NCBI Taxonomy" id="2725268"/>
    <lineage>
        <taxon>Bacteria</taxon>
        <taxon>Bacillati</taxon>
        <taxon>Mycoplasmatota</taxon>
        <taxon>Mollicutes</taxon>
        <taxon>Candidatus Izemoplasmatales</taxon>
        <taxon>Hujiaoplasmataceae</taxon>
        <taxon>Hujiaoplasma</taxon>
    </lineage>
</organism>
<dbReference type="RefSeq" id="WP_312032542.1">
    <property type="nucleotide sequence ID" value="NZ_CP051151.1"/>
</dbReference>
<comment type="subunit">
    <text evidence="12">Component of the replication restart primosome.</text>
</comment>
<dbReference type="AlphaFoldDB" id="A0A7L6N1B3"/>
<feature type="binding site" evidence="12">
    <location>
        <position position="537"/>
    </location>
    <ligand>
        <name>Zn(2+)</name>
        <dbReference type="ChEBI" id="CHEBI:29105"/>
        <label>1</label>
    </ligand>
</feature>
<comment type="cofactor">
    <cofactor evidence="12">
        <name>Zn(2+)</name>
        <dbReference type="ChEBI" id="CHEBI:29105"/>
    </cofactor>
    <text evidence="12">Binds 2 zinc ions per subunit.</text>
</comment>
<dbReference type="GO" id="GO:0006310">
    <property type="term" value="P:DNA recombination"/>
    <property type="evidence" value="ECO:0007669"/>
    <property type="project" value="InterPro"/>
</dbReference>
<keyword evidence="7 12" id="KW-0862">Zinc</keyword>
<dbReference type="KEGG" id="tbk:HF295_03895"/>
<evidence type="ECO:0000256" key="11">
    <source>
        <dbReference type="ARBA" id="ARBA00048988"/>
    </source>
</evidence>
<evidence type="ECO:0000313" key="16">
    <source>
        <dbReference type="Proteomes" id="UP000512167"/>
    </source>
</evidence>
<dbReference type="PROSITE" id="PS51194">
    <property type="entry name" value="HELICASE_CTER"/>
    <property type="match status" value="1"/>
</dbReference>
<evidence type="ECO:0000256" key="7">
    <source>
        <dbReference type="ARBA" id="ARBA00022833"/>
    </source>
</evidence>
<dbReference type="GO" id="GO:1990077">
    <property type="term" value="C:primosome complex"/>
    <property type="evidence" value="ECO:0007669"/>
    <property type="project" value="UniProtKB-UniRule"/>
</dbReference>
<dbReference type="GO" id="GO:0016787">
    <property type="term" value="F:hydrolase activity"/>
    <property type="evidence" value="ECO:0007669"/>
    <property type="project" value="UniProtKB-KW"/>
</dbReference>
<dbReference type="SUPFAM" id="SSF52540">
    <property type="entry name" value="P-loop containing nucleoside triphosphate hydrolases"/>
    <property type="match status" value="2"/>
</dbReference>
<keyword evidence="16" id="KW-1185">Reference proteome</keyword>
<dbReference type="GO" id="GO:0003677">
    <property type="term" value="F:DNA binding"/>
    <property type="evidence" value="ECO:0007669"/>
    <property type="project" value="UniProtKB-UniRule"/>
</dbReference>
<dbReference type="Pfam" id="PF17764">
    <property type="entry name" value="PriA_3primeBD"/>
    <property type="match status" value="1"/>
</dbReference>
<feature type="domain" description="Helicase C-terminal" evidence="14">
    <location>
        <begin position="525"/>
        <end position="682"/>
    </location>
</feature>
<keyword evidence="6 12" id="KW-0347">Helicase</keyword>
<evidence type="ECO:0000256" key="9">
    <source>
        <dbReference type="ARBA" id="ARBA00023125"/>
    </source>
</evidence>
<dbReference type="InterPro" id="IPR027417">
    <property type="entry name" value="P-loop_NTPase"/>
</dbReference>
<feature type="binding site" evidence="12">
    <location>
        <position position="497"/>
    </location>
    <ligand>
        <name>Zn(2+)</name>
        <dbReference type="ChEBI" id="CHEBI:29105"/>
        <label>1</label>
    </ligand>
</feature>
<sequence length="781" mass="90421">MFAKVLVDVKSKNVDKMYDYLIPKKYENILTLGSRVIVPFGSRQVMGYCLGISEHSEYHKELKSIERLVDLESYLNQELIELAQTLSRETGYLLISVLETILPSALKVMYKAKLSLIDEDGVDKNLLDLFKKQEEIYLDQIDESIYEEVLSLIKKKKLKQNYDIKKKNKNLSKRFVQLLIKDNQSLTDKQKLVYDYLYHRPGHKDLVNIVLNKVDISASVLNTMEKHHFIKIFDKEVYRKVETVYTRESFDVTLSHEQEVVYHEILSQLGHEHTILLHGVTGSGKTEIYMKAIESVIEKDQTVILLVPEISLTPMMIQRFKSKFKHLVASIHSGLSSMEKYDEWRRIINGEAKIVIGARSACFAPLKNIGLMIVDECHESSYKQTENLPYYAIDILKKRAKNHQALLLLGSATPNIESYARVSRGYYQLLKLENRALNSKPPLIKIINMLEEFKDGHSDDISRALLEAIKQRLDNDQQVILLINRRGYSNFMICRECGHVLKCKNCDISLTYHQASQQMKCHYCAYEQGVPKTCEHCGSRDLEFMGTGTQKIEADLKNKFPHAKIFRMDTDTTSKKNSHEKLLHQFQEKGDILIGTQMIAKGLDFPRVTLVGVLQADGNLFVPDFRAPEKTFQLIMQVSGRSGRRDTLGEVYIQAYNPNHYAIKYAYENDYQGFYEHEMRLRRIARYEPFYFLIQMELTGVSLKHIMVFGMALVKDLKKELAEDSICLGPSSDVIKIKNKYTSKIMIKFKNEPDINEIIQKMMTKYVDKDIYIRVDHFPGI</sequence>
<dbReference type="Proteomes" id="UP000512167">
    <property type="component" value="Chromosome"/>
</dbReference>
<evidence type="ECO:0000256" key="6">
    <source>
        <dbReference type="ARBA" id="ARBA00022806"/>
    </source>
</evidence>
<dbReference type="InterPro" id="IPR011545">
    <property type="entry name" value="DEAD/DEAH_box_helicase_dom"/>
</dbReference>
<dbReference type="PANTHER" id="PTHR30580:SF0">
    <property type="entry name" value="PRIMOSOMAL PROTEIN N"/>
    <property type="match status" value="1"/>
</dbReference>
<protein>
    <recommendedName>
        <fullName evidence="12">Replication restart protein PriA</fullName>
    </recommendedName>
    <alternativeName>
        <fullName evidence="12">ATP-dependent DNA helicase PriA</fullName>
        <ecNumber evidence="12">5.6.2.4</ecNumber>
    </alternativeName>
    <alternativeName>
        <fullName evidence="12">DNA 3'-5' helicase PriA</fullName>
    </alternativeName>
</protein>
<proteinExistence type="inferred from homology"/>
<comment type="catalytic activity">
    <reaction evidence="12">
        <text>Couples ATP hydrolysis with the unwinding of duplex DNA by translocating in the 3'-5' direction.</text>
        <dbReference type="EC" id="5.6.2.4"/>
    </reaction>
</comment>
<evidence type="ECO:0000259" key="13">
    <source>
        <dbReference type="PROSITE" id="PS51192"/>
    </source>
</evidence>
<dbReference type="SMART" id="SM00490">
    <property type="entry name" value="HELICc"/>
    <property type="match status" value="1"/>
</dbReference>
<evidence type="ECO:0000256" key="2">
    <source>
        <dbReference type="ARBA" id="ARBA00022705"/>
    </source>
</evidence>
<keyword evidence="3 12" id="KW-0479">Metal-binding</keyword>
<comment type="function">
    <text evidence="12">Initiates the restart of stalled replication forks, which reloads the replicative helicase on sites other than the origin of replication. Recognizes and binds to abandoned replication forks and remodels them to uncover a helicase loading site. Promotes assembly of the primosome at these replication forks.</text>
</comment>
<reference evidence="15 16" key="1">
    <citation type="submission" date="2020-04" db="EMBL/GenBank/DDBJ databases">
        <authorList>
            <person name="Zheng R.K."/>
            <person name="Sun C.M."/>
        </authorList>
    </citation>
    <scope>NUCLEOTIDE SEQUENCE [LARGE SCALE GENOMIC DNA]</scope>
    <source>
        <strain evidence="16">zrk29</strain>
    </source>
</reference>
<dbReference type="Pfam" id="PF18319">
    <property type="entry name" value="Zn_ribbon_PriA"/>
    <property type="match status" value="1"/>
</dbReference>
<evidence type="ECO:0000256" key="8">
    <source>
        <dbReference type="ARBA" id="ARBA00022840"/>
    </source>
</evidence>
<dbReference type="InterPro" id="IPR041236">
    <property type="entry name" value="PriA_C"/>
</dbReference>
<evidence type="ECO:0000256" key="10">
    <source>
        <dbReference type="ARBA" id="ARBA00023235"/>
    </source>
</evidence>
<dbReference type="SMART" id="SM00487">
    <property type="entry name" value="DEXDc"/>
    <property type="match status" value="1"/>
</dbReference>
<dbReference type="GO" id="GO:0006269">
    <property type="term" value="P:DNA replication, synthesis of primer"/>
    <property type="evidence" value="ECO:0007669"/>
    <property type="project" value="UniProtKB-KW"/>
</dbReference>
<dbReference type="EC" id="5.6.2.4" evidence="12"/>
<dbReference type="GO" id="GO:0005524">
    <property type="term" value="F:ATP binding"/>
    <property type="evidence" value="ECO:0007669"/>
    <property type="project" value="UniProtKB-UniRule"/>
</dbReference>
<feature type="binding site" evidence="12">
    <location>
        <position position="534"/>
    </location>
    <ligand>
        <name>Zn(2+)</name>
        <dbReference type="ChEBI" id="CHEBI:29105"/>
        <label>1</label>
    </ligand>
</feature>
<dbReference type="InterPro" id="IPR041222">
    <property type="entry name" value="PriA_3primeBD"/>
</dbReference>
<name>A0A7L6N1B3_9MOLU</name>
<dbReference type="Pfam" id="PF18074">
    <property type="entry name" value="PriA_C"/>
    <property type="match status" value="1"/>
</dbReference>
<keyword evidence="5 12" id="KW-0378">Hydrolase</keyword>
<dbReference type="InterPro" id="IPR001650">
    <property type="entry name" value="Helicase_C-like"/>
</dbReference>
<keyword evidence="10 12" id="KW-0413">Isomerase</keyword>
<dbReference type="NCBIfam" id="TIGR00595">
    <property type="entry name" value="priA"/>
    <property type="match status" value="1"/>
</dbReference>
<dbReference type="EMBL" id="CP051151">
    <property type="protein sequence ID" value="QLY40046.1"/>
    <property type="molecule type" value="Genomic_DNA"/>
</dbReference>
<comment type="similarity">
    <text evidence="12">Belongs to the helicase family. PriA subfamily.</text>
</comment>
<dbReference type="GO" id="GO:0006270">
    <property type="term" value="P:DNA replication initiation"/>
    <property type="evidence" value="ECO:0007669"/>
    <property type="project" value="TreeGrafter"/>
</dbReference>
<evidence type="ECO:0000256" key="5">
    <source>
        <dbReference type="ARBA" id="ARBA00022801"/>
    </source>
</evidence>
<evidence type="ECO:0000313" key="15">
    <source>
        <dbReference type="EMBL" id="QLY40046.1"/>
    </source>
</evidence>
<evidence type="ECO:0000256" key="3">
    <source>
        <dbReference type="ARBA" id="ARBA00022723"/>
    </source>
</evidence>
<keyword evidence="1 12" id="KW-0639">Primosome</keyword>
<dbReference type="Gene3D" id="3.40.1440.60">
    <property type="entry name" value="PriA, 3(prime) DNA-binding domain"/>
    <property type="match status" value="1"/>
</dbReference>
<feature type="binding site" evidence="12">
    <location>
        <position position="506"/>
    </location>
    <ligand>
        <name>Zn(2+)</name>
        <dbReference type="ChEBI" id="CHEBI:29105"/>
        <label>2</label>
    </ligand>
</feature>
<keyword evidence="2 12" id="KW-0235">DNA replication</keyword>
<dbReference type="PROSITE" id="PS51192">
    <property type="entry name" value="HELICASE_ATP_BIND_1"/>
    <property type="match status" value="1"/>
</dbReference>
<dbReference type="CDD" id="cd17929">
    <property type="entry name" value="DEXHc_priA"/>
    <property type="match status" value="1"/>
</dbReference>
<dbReference type="CDD" id="cd18804">
    <property type="entry name" value="SF2_C_priA"/>
    <property type="match status" value="1"/>
</dbReference>
<keyword evidence="9 12" id="KW-0238">DNA-binding</keyword>
<evidence type="ECO:0000259" key="14">
    <source>
        <dbReference type="PROSITE" id="PS51194"/>
    </source>
</evidence>
<feature type="binding site" evidence="12">
    <location>
        <position position="494"/>
    </location>
    <ligand>
        <name>Zn(2+)</name>
        <dbReference type="ChEBI" id="CHEBI:29105"/>
        <label>1</label>
    </ligand>
</feature>
<evidence type="ECO:0000256" key="12">
    <source>
        <dbReference type="HAMAP-Rule" id="MF_00983"/>
    </source>
</evidence>
<feature type="binding site" evidence="12">
    <location>
        <position position="503"/>
    </location>
    <ligand>
        <name>Zn(2+)</name>
        <dbReference type="ChEBI" id="CHEBI:29105"/>
        <label>2</label>
    </ligand>
</feature>
<feature type="binding site" evidence="12">
    <location>
        <position position="524"/>
    </location>
    <ligand>
        <name>Zn(2+)</name>
        <dbReference type="ChEBI" id="CHEBI:29105"/>
        <label>2</label>
    </ligand>
</feature>
<dbReference type="FunFam" id="3.40.1440.60:FF:000001">
    <property type="entry name" value="Primosomal protein N"/>
    <property type="match status" value="1"/>
</dbReference>
<dbReference type="FunFam" id="3.40.50.300:FF:000489">
    <property type="entry name" value="Primosome assembly protein PriA"/>
    <property type="match status" value="1"/>
</dbReference>
<dbReference type="Gene3D" id="3.40.50.300">
    <property type="entry name" value="P-loop containing nucleotide triphosphate hydrolases"/>
    <property type="match status" value="2"/>
</dbReference>
<dbReference type="InterPro" id="IPR014001">
    <property type="entry name" value="Helicase_ATP-bd"/>
</dbReference>
<dbReference type="GO" id="GO:0006302">
    <property type="term" value="P:double-strand break repair"/>
    <property type="evidence" value="ECO:0007669"/>
    <property type="project" value="InterPro"/>
</dbReference>
<gene>
    <name evidence="12 15" type="primary">priA</name>
    <name evidence="15" type="ORF">HF295_03895</name>
</gene>
<comment type="catalytic activity">
    <reaction evidence="11 12">
        <text>ATP + H2O = ADP + phosphate + H(+)</text>
        <dbReference type="Rhea" id="RHEA:13065"/>
        <dbReference type="ChEBI" id="CHEBI:15377"/>
        <dbReference type="ChEBI" id="CHEBI:15378"/>
        <dbReference type="ChEBI" id="CHEBI:30616"/>
        <dbReference type="ChEBI" id="CHEBI:43474"/>
        <dbReference type="ChEBI" id="CHEBI:456216"/>
        <dbReference type="EC" id="5.6.2.4"/>
    </reaction>
</comment>
<keyword evidence="8 12" id="KW-0067">ATP-binding</keyword>
<evidence type="ECO:0000256" key="1">
    <source>
        <dbReference type="ARBA" id="ARBA00022515"/>
    </source>
</evidence>